<evidence type="ECO:0000256" key="4">
    <source>
        <dbReference type="SAM" id="MobiDB-lite"/>
    </source>
</evidence>
<feature type="compositionally biased region" description="Polar residues" evidence="4">
    <location>
        <begin position="315"/>
        <end position="324"/>
    </location>
</feature>
<sequence>MGDSFFKSFLGGGSCGNTSAVPEHLSIANPQPNNSNTNNGFHCYFSKPQSTPQFQQQNTVNEQQQQQPQQSQQNTKVNISVGNDNKSVSIPKNSSYKDLTTTIKDMFGMNNKSTLCIKYENKNGDMLSVATDCQLKKAYRQTPSADGGDSELRLVVKEVNKKCEFNGSLFSYFFGKDNKTPENALNFTANASSPAVGQAVSTPDFLKAKDNDVMLDANLNAIPSATAHNNHFNNHHSQHQSQLHNSGNNISFSNSINNSHINYSPLSGSLFKPISFSPVINNNKQSNMGVYNSYSTSTTSKSATVSIPVLNSKLSSSPKQTQLKPTCSSSITTTTPTVKQQQSPTIQSKKEEEDSKLNRNFSFDFNMDLMDDDSSSSISSKSSTPVNNNPMDNQQVVEPKSSNSGNITPPIMPQVCSKQFEQQQGQCKEVSSFMCEITKLFCVLQTTNNPVEQTEIKQTICDKIQNTLKTMPWILGVFPQLTRFVSQNCPFSVPPNTPPPSPSQVSPLLDMTTKGNNYATVHEINKNSSVQTVQSQITLQNSIDSNSEQPQQSPSKSMYREQGPIVNKGTRCSICLHSPIIGPLYKCVNCEKFMFCDFCKFEKSSIQCTPPNSTHQIILISSRLNQTNQSTPISTSPSNNNINNNSLHNSTNSCNNNLINNNNSNNNNNNNSNCIPVQAPIRGCPYQRKQFKCTYNVKFLSDITLPLGSYSTPGQNLVKTWKVMNMGPSLPSDCLLVRVCGNTRLSKPPSINVSSFVPTGEQFMISIPFTVPHIPPQCSEYLVGEYWRFCTADGVYFGDKLWLSLIIKNDQQQQQPSTTTPTESNTKSLSVSLDSSANQIPTVSFSNLSLSSRSNPSCHCGAENCNC</sequence>
<dbReference type="CDD" id="cd14947">
    <property type="entry name" value="NBR1_like"/>
    <property type="match status" value="1"/>
</dbReference>
<feature type="compositionally biased region" description="Polar residues" evidence="4">
    <location>
        <begin position="539"/>
        <end position="556"/>
    </location>
</feature>
<dbReference type="InterPro" id="IPR043145">
    <property type="entry name" value="Znf_ZZ_sf"/>
</dbReference>
<keyword evidence="3" id="KW-0862">Zinc</keyword>
<feature type="compositionally biased region" description="Low complexity" evidence="4">
    <location>
        <begin position="812"/>
        <end position="826"/>
    </location>
</feature>
<dbReference type="PROSITE" id="PS51745">
    <property type="entry name" value="PB1"/>
    <property type="match status" value="1"/>
</dbReference>
<dbReference type="CDD" id="cd05992">
    <property type="entry name" value="PB1"/>
    <property type="match status" value="1"/>
</dbReference>
<dbReference type="PANTHER" id="PTHR20930">
    <property type="entry name" value="OVARIAN CARCINOMA ANTIGEN CA125-RELATED"/>
    <property type="match status" value="1"/>
</dbReference>
<dbReference type="SUPFAM" id="SSF54277">
    <property type="entry name" value="CAD &amp; PB1 domains"/>
    <property type="match status" value="1"/>
</dbReference>
<keyword evidence="1" id="KW-0479">Metal-binding</keyword>
<evidence type="ECO:0000313" key="7">
    <source>
        <dbReference type="Proteomes" id="UP000076078"/>
    </source>
</evidence>
<keyword evidence="2" id="KW-0863">Zinc-finger</keyword>
<dbReference type="SUPFAM" id="SSF57850">
    <property type="entry name" value="RING/U-box"/>
    <property type="match status" value="1"/>
</dbReference>
<dbReference type="PANTHER" id="PTHR20930:SF0">
    <property type="entry name" value="PROTEIN ILRUN"/>
    <property type="match status" value="1"/>
</dbReference>
<feature type="compositionally biased region" description="Low complexity" evidence="4">
    <location>
        <begin position="53"/>
        <end position="74"/>
    </location>
</feature>
<feature type="compositionally biased region" description="Low complexity" evidence="4">
    <location>
        <begin position="29"/>
        <end position="39"/>
    </location>
</feature>
<feature type="compositionally biased region" description="Polar residues" evidence="4">
    <location>
        <begin position="384"/>
        <end position="406"/>
    </location>
</feature>
<proteinExistence type="predicted"/>
<feature type="region of interest" description="Disordered" evidence="4">
    <location>
        <begin position="812"/>
        <end position="833"/>
    </location>
</feature>
<dbReference type="GO" id="GO:0008270">
    <property type="term" value="F:zinc ion binding"/>
    <property type="evidence" value="ECO:0007669"/>
    <property type="project" value="UniProtKB-KW"/>
</dbReference>
<gene>
    <name evidence="6" type="ORF">DLAC_07813</name>
</gene>
<dbReference type="Pfam" id="PF16158">
    <property type="entry name" value="N_BRCA1_IG"/>
    <property type="match status" value="1"/>
</dbReference>
<feature type="region of interest" description="Disordered" evidence="4">
    <location>
        <begin position="315"/>
        <end position="406"/>
    </location>
</feature>
<feature type="region of interest" description="Disordered" evidence="4">
    <location>
        <begin position="539"/>
        <end position="560"/>
    </location>
</feature>
<dbReference type="Pfam" id="PF00564">
    <property type="entry name" value="PB1"/>
    <property type="match status" value="1"/>
</dbReference>
<dbReference type="FunCoup" id="A0A151ZAG5">
    <property type="interactions" value="738"/>
</dbReference>
<dbReference type="OrthoDB" id="661148at2759"/>
<feature type="domain" description="PB1" evidence="5">
    <location>
        <begin position="74"/>
        <end position="159"/>
    </location>
</feature>
<dbReference type="InterPro" id="IPR013783">
    <property type="entry name" value="Ig-like_fold"/>
</dbReference>
<evidence type="ECO:0000259" key="5">
    <source>
        <dbReference type="PROSITE" id="PS51745"/>
    </source>
</evidence>
<dbReference type="Proteomes" id="UP000076078">
    <property type="component" value="Unassembled WGS sequence"/>
</dbReference>
<evidence type="ECO:0000256" key="3">
    <source>
        <dbReference type="ARBA" id="ARBA00022833"/>
    </source>
</evidence>
<feature type="compositionally biased region" description="Basic and acidic residues" evidence="4">
    <location>
        <begin position="348"/>
        <end position="357"/>
    </location>
</feature>
<dbReference type="Gene3D" id="3.30.60.90">
    <property type="match status" value="1"/>
</dbReference>
<dbReference type="STRING" id="361077.A0A151ZAG5"/>
<evidence type="ECO:0000256" key="2">
    <source>
        <dbReference type="ARBA" id="ARBA00022771"/>
    </source>
</evidence>
<feature type="region of interest" description="Disordered" evidence="4">
    <location>
        <begin position="24"/>
        <end position="75"/>
    </location>
</feature>
<dbReference type="InterPro" id="IPR000270">
    <property type="entry name" value="PB1_dom"/>
</dbReference>
<dbReference type="AlphaFoldDB" id="A0A151ZAG5"/>
<dbReference type="OMA" id="EYWRICT"/>
<keyword evidence="7" id="KW-1185">Reference proteome</keyword>
<dbReference type="InParanoid" id="A0A151ZAG5"/>
<feature type="compositionally biased region" description="Low complexity" evidence="4">
    <location>
        <begin position="325"/>
        <end position="345"/>
    </location>
</feature>
<dbReference type="Gene3D" id="2.60.40.10">
    <property type="entry name" value="Immunoglobulins"/>
    <property type="match status" value="1"/>
</dbReference>
<evidence type="ECO:0000256" key="1">
    <source>
        <dbReference type="ARBA" id="ARBA00022723"/>
    </source>
</evidence>
<evidence type="ECO:0000313" key="6">
    <source>
        <dbReference type="EMBL" id="KYQ90937.1"/>
    </source>
</evidence>
<accession>A0A151ZAG5</accession>
<comment type="caution">
    <text evidence="6">The sequence shown here is derived from an EMBL/GenBank/DDBJ whole genome shotgun (WGS) entry which is preliminary data.</text>
</comment>
<dbReference type="Gene3D" id="3.10.20.90">
    <property type="entry name" value="Phosphatidylinositol 3-kinase Catalytic Subunit, Chain A, domain 1"/>
    <property type="match status" value="1"/>
</dbReference>
<protein>
    <recommendedName>
        <fullName evidence="5">PB1 domain-containing protein</fullName>
    </recommendedName>
</protein>
<dbReference type="InterPro" id="IPR053793">
    <property type="entry name" value="PB1-like"/>
</dbReference>
<name>A0A151ZAG5_TIELA</name>
<dbReference type="InterPro" id="IPR032350">
    <property type="entry name" value="Nbr1_FW"/>
</dbReference>
<reference evidence="6 7" key="1">
    <citation type="submission" date="2015-12" db="EMBL/GenBank/DDBJ databases">
        <title>Dictyostelia acquired genes for synthesis and detection of signals that induce cell-type specialization by lateral gene transfer from prokaryotes.</title>
        <authorList>
            <person name="Gloeckner G."/>
            <person name="Schaap P."/>
        </authorList>
    </citation>
    <scope>NUCLEOTIDE SEQUENCE [LARGE SCALE GENOMIC DNA]</scope>
    <source>
        <strain evidence="6 7">TK</strain>
    </source>
</reference>
<dbReference type="EMBL" id="LODT01000035">
    <property type="protein sequence ID" value="KYQ90937.1"/>
    <property type="molecule type" value="Genomic_DNA"/>
</dbReference>
<organism evidence="6 7">
    <name type="scientific">Tieghemostelium lacteum</name>
    <name type="common">Slime mold</name>
    <name type="synonym">Dictyostelium lacteum</name>
    <dbReference type="NCBI Taxonomy" id="361077"/>
    <lineage>
        <taxon>Eukaryota</taxon>
        <taxon>Amoebozoa</taxon>
        <taxon>Evosea</taxon>
        <taxon>Eumycetozoa</taxon>
        <taxon>Dictyostelia</taxon>
        <taxon>Dictyosteliales</taxon>
        <taxon>Raperosteliaceae</taxon>
        <taxon>Tieghemostelium</taxon>
    </lineage>
</organism>